<protein>
    <recommendedName>
        <fullName evidence="4 5">Large ribosomal subunit protein uL29</fullName>
    </recommendedName>
</protein>
<evidence type="ECO:0000256" key="3">
    <source>
        <dbReference type="ARBA" id="ARBA00023274"/>
    </source>
</evidence>
<name>E6WYK7_NITSE</name>
<keyword evidence="2 5" id="KW-0689">Ribosomal protein</keyword>
<evidence type="ECO:0000256" key="2">
    <source>
        <dbReference type="ARBA" id="ARBA00022980"/>
    </source>
</evidence>
<dbReference type="GO" id="GO:0005840">
    <property type="term" value="C:ribosome"/>
    <property type="evidence" value="ECO:0007669"/>
    <property type="project" value="UniProtKB-KW"/>
</dbReference>
<evidence type="ECO:0000313" key="6">
    <source>
        <dbReference type="EMBL" id="ADV45378.1"/>
    </source>
</evidence>
<dbReference type="Pfam" id="PF00831">
    <property type="entry name" value="Ribosomal_L29"/>
    <property type="match status" value="1"/>
</dbReference>
<evidence type="ECO:0000256" key="1">
    <source>
        <dbReference type="ARBA" id="ARBA00009254"/>
    </source>
</evidence>
<dbReference type="CDD" id="cd00427">
    <property type="entry name" value="Ribosomal_L29_HIP"/>
    <property type="match status" value="1"/>
</dbReference>
<dbReference type="AlphaFoldDB" id="E6WYK7"/>
<dbReference type="Proteomes" id="UP000008633">
    <property type="component" value="Chromosome"/>
</dbReference>
<dbReference type="HOGENOM" id="CLU_158491_7_1_7"/>
<dbReference type="GO" id="GO:0003735">
    <property type="term" value="F:structural constituent of ribosome"/>
    <property type="evidence" value="ECO:0007669"/>
    <property type="project" value="InterPro"/>
</dbReference>
<reference evidence="7" key="2">
    <citation type="submission" date="2011-01" db="EMBL/GenBank/DDBJ databases">
        <title>The complete genome of Nitratifractor salsuginis DSM 16511.</title>
        <authorList>
            <consortium name="US DOE Joint Genome Institute (JGI-PGF)"/>
            <person name="Lucas S."/>
            <person name="Copeland A."/>
            <person name="Lapidus A."/>
            <person name="Bruce D."/>
            <person name="Goodwin L."/>
            <person name="Pitluck S."/>
            <person name="Kyrpides N."/>
            <person name="Mavromatis K."/>
            <person name="Ivanova N."/>
            <person name="Mikhailova N."/>
            <person name="Zeytun A."/>
            <person name="Detter J.C."/>
            <person name="Tapia R."/>
            <person name="Han C."/>
            <person name="Land M."/>
            <person name="Hauser L."/>
            <person name="Markowitz V."/>
            <person name="Cheng J.-F."/>
            <person name="Hugenholtz P."/>
            <person name="Woyke T."/>
            <person name="Wu D."/>
            <person name="Tindall B."/>
            <person name="Schuetze A."/>
            <person name="Brambilla E."/>
            <person name="Klenk H.-P."/>
            <person name="Eisen J.A."/>
        </authorList>
    </citation>
    <scope>NUCLEOTIDE SEQUENCE [LARGE SCALE GENOMIC DNA]</scope>
    <source>
        <strain evidence="7">DSM 16511 / JCM 12458 / E9I37-1</strain>
    </source>
</reference>
<reference evidence="6 7" key="1">
    <citation type="journal article" date="2011" name="Stand. Genomic Sci.">
        <title>Complete genome sequence of Nitratifractor salsuginis type strain (E9I37-1).</title>
        <authorList>
            <person name="Anderson I."/>
            <person name="Sikorski J."/>
            <person name="Zeytun A."/>
            <person name="Nolan M."/>
            <person name="Lapidus A."/>
            <person name="Lucas S."/>
            <person name="Hammon N."/>
            <person name="Deshpande S."/>
            <person name="Cheng J.F."/>
            <person name="Tapia R."/>
            <person name="Han C."/>
            <person name="Goodwin L."/>
            <person name="Pitluck S."/>
            <person name="Liolios K."/>
            <person name="Pagani I."/>
            <person name="Ivanova N."/>
            <person name="Huntemann M."/>
            <person name="Mavromatis K."/>
            <person name="Ovchinikova G."/>
            <person name="Pati A."/>
            <person name="Chen A."/>
            <person name="Palaniappan K."/>
            <person name="Land M."/>
            <person name="Hauser L."/>
            <person name="Brambilla E.M."/>
            <person name="Ngatchou-Djao O.D."/>
            <person name="Rohde M."/>
            <person name="Tindall B.J."/>
            <person name="Goker M."/>
            <person name="Detter J.C."/>
            <person name="Woyke T."/>
            <person name="Bristow J."/>
            <person name="Eisen J.A."/>
            <person name="Markowitz V."/>
            <person name="Hugenholtz P."/>
            <person name="Klenk H.P."/>
            <person name="Kyrpides N.C."/>
        </authorList>
    </citation>
    <scope>NUCLEOTIDE SEQUENCE [LARGE SCALE GENOMIC DNA]</scope>
    <source>
        <strain evidence="7">DSM 16511 / JCM 12458 / E9I37-1</strain>
    </source>
</reference>
<dbReference type="InterPro" id="IPR036049">
    <property type="entry name" value="Ribosomal_uL29_sf"/>
</dbReference>
<dbReference type="EMBL" id="CP002452">
    <property type="protein sequence ID" value="ADV45378.1"/>
    <property type="molecule type" value="Genomic_DNA"/>
</dbReference>
<evidence type="ECO:0000313" key="7">
    <source>
        <dbReference type="Proteomes" id="UP000008633"/>
    </source>
</evidence>
<dbReference type="OrthoDB" id="5373225at2"/>
<evidence type="ECO:0000256" key="5">
    <source>
        <dbReference type="HAMAP-Rule" id="MF_00374"/>
    </source>
</evidence>
<proteinExistence type="inferred from homology"/>
<dbReference type="eggNOG" id="COG0255">
    <property type="taxonomic scope" value="Bacteria"/>
</dbReference>
<dbReference type="SUPFAM" id="SSF46561">
    <property type="entry name" value="Ribosomal protein L29 (L29p)"/>
    <property type="match status" value="1"/>
</dbReference>
<comment type="similarity">
    <text evidence="1 5">Belongs to the universal ribosomal protein uL29 family.</text>
</comment>
<evidence type="ECO:0000256" key="4">
    <source>
        <dbReference type="ARBA" id="ARBA00035204"/>
    </source>
</evidence>
<keyword evidence="7" id="KW-1185">Reference proteome</keyword>
<dbReference type="InterPro" id="IPR018254">
    <property type="entry name" value="Ribosomal_uL29_CS"/>
</dbReference>
<dbReference type="KEGG" id="nsa:Nitsa_0105"/>
<sequence>MKYTDLQDKSVEELETMLREKKMEVFTLRAKLKTMQLTNTSELRAAKKDVARIMTALNAARSK</sequence>
<dbReference type="Gene3D" id="1.10.287.310">
    <property type="match status" value="1"/>
</dbReference>
<dbReference type="STRING" id="749222.Nitsa_0105"/>
<dbReference type="HAMAP" id="MF_00374">
    <property type="entry name" value="Ribosomal_uL29"/>
    <property type="match status" value="1"/>
</dbReference>
<gene>
    <name evidence="5" type="primary">rpmC</name>
    <name evidence="6" type="ordered locus">Nitsa_0105</name>
</gene>
<dbReference type="InterPro" id="IPR001854">
    <property type="entry name" value="Ribosomal_uL29"/>
</dbReference>
<dbReference type="RefSeq" id="WP_013553075.1">
    <property type="nucleotide sequence ID" value="NC_014935.1"/>
</dbReference>
<dbReference type="GO" id="GO:1990904">
    <property type="term" value="C:ribonucleoprotein complex"/>
    <property type="evidence" value="ECO:0007669"/>
    <property type="project" value="UniProtKB-KW"/>
</dbReference>
<dbReference type="PROSITE" id="PS00579">
    <property type="entry name" value="RIBOSOMAL_L29"/>
    <property type="match status" value="1"/>
</dbReference>
<accession>E6WYK7</accession>
<organism evidence="6 7">
    <name type="scientific">Nitratifractor salsuginis (strain DSM 16511 / JCM 12458 / E9I37-1)</name>
    <dbReference type="NCBI Taxonomy" id="749222"/>
    <lineage>
        <taxon>Bacteria</taxon>
        <taxon>Pseudomonadati</taxon>
        <taxon>Campylobacterota</taxon>
        <taxon>Epsilonproteobacteria</taxon>
        <taxon>Campylobacterales</taxon>
        <taxon>Sulfurovaceae</taxon>
        <taxon>Nitratifractor</taxon>
    </lineage>
</organism>
<keyword evidence="3 5" id="KW-0687">Ribonucleoprotein</keyword>
<dbReference type="GO" id="GO:0006412">
    <property type="term" value="P:translation"/>
    <property type="evidence" value="ECO:0007669"/>
    <property type="project" value="UniProtKB-UniRule"/>
</dbReference>
<dbReference type="NCBIfam" id="TIGR00012">
    <property type="entry name" value="L29"/>
    <property type="match status" value="1"/>
</dbReference>